<dbReference type="Proteomes" id="UP000538931">
    <property type="component" value="Unassembled WGS sequence"/>
</dbReference>
<dbReference type="AlphaFoldDB" id="A0A7W1WZ52"/>
<organism evidence="1 2">
    <name type="scientific">Marinobacterium marinum</name>
    <dbReference type="NCBI Taxonomy" id="2756129"/>
    <lineage>
        <taxon>Bacteria</taxon>
        <taxon>Pseudomonadati</taxon>
        <taxon>Pseudomonadota</taxon>
        <taxon>Gammaproteobacteria</taxon>
        <taxon>Oceanospirillales</taxon>
        <taxon>Oceanospirillaceae</taxon>
        <taxon>Marinobacterium</taxon>
    </lineage>
</organism>
<dbReference type="RefSeq" id="WP_181740171.1">
    <property type="nucleotide sequence ID" value="NZ_JACEMT010000051.1"/>
</dbReference>
<sequence length="62" mass="7161">MPEGRLLDYFSLGLINFVPARIKQLLEQNEAEAFFTEASVTIEDEQYPEPFFLIAPRDMLPV</sequence>
<dbReference type="EMBL" id="JACEMT010000051">
    <property type="protein sequence ID" value="MBA4502914.1"/>
    <property type="molecule type" value="Genomic_DNA"/>
</dbReference>
<evidence type="ECO:0000313" key="1">
    <source>
        <dbReference type="EMBL" id="MBA4502914.1"/>
    </source>
</evidence>
<proteinExistence type="predicted"/>
<gene>
    <name evidence="1" type="ORF">H1S06_11135</name>
</gene>
<comment type="caution">
    <text evidence="1">The sequence shown here is derived from an EMBL/GenBank/DDBJ whole genome shotgun (WGS) entry which is preliminary data.</text>
</comment>
<protein>
    <submittedName>
        <fullName evidence="1">Uncharacterized protein</fullName>
    </submittedName>
</protein>
<evidence type="ECO:0000313" key="2">
    <source>
        <dbReference type="Proteomes" id="UP000538931"/>
    </source>
</evidence>
<reference evidence="1 2" key="1">
    <citation type="submission" date="2020-07" db="EMBL/GenBank/DDBJ databases">
        <title>Bacterium isolated from marien macroalgae.</title>
        <authorList>
            <person name="Zhu K."/>
            <person name="Lu D."/>
            <person name="Du Z."/>
        </authorList>
    </citation>
    <scope>NUCLEOTIDE SEQUENCE [LARGE SCALE GENOMIC DNA]</scope>
    <source>
        <strain evidence="1 2">3-1745</strain>
    </source>
</reference>
<keyword evidence="2" id="KW-1185">Reference proteome</keyword>
<accession>A0A7W1WZ52</accession>
<name>A0A7W1WZ52_9GAMM</name>